<sequence>MQKEIGGYFELELDTRCEYYQNAISLNNARMCLYYILKNRNYRKIYIPYYICDSILEPITKLGVAIEFYRIDETFLPHFDGKIKSDECMLYVNYFGVCDTNVSLVIERYRNVIIDNTQAFFSRPQDGVDTFYSARKFFGVADGGYLISNIVPPDTLESDVSFERYRYVLGRIDTNASEHYLDFLKNEDSMSNIEPKYMSKLTKRILASIDYTRVQTVRNRNFNFLHEHLKETNEILCKLEQVNGPMVYPYMTSKTGMRQRLIENKIFVATYWKEVSGRIQTNWYEAKLVNNLLPLPIDQRYDIRDMQRIVQLILN</sequence>
<keyword evidence="2" id="KW-1185">Reference proteome</keyword>
<dbReference type="Proteomes" id="UP001589776">
    <property type="component" value="Unassembled WGS sequence"/>
</dbReference>
<gene>
    <name evidence="1" type="ORF">ACFFK0_01935</name>
</gene>
<comment type="caution">
    <text evidence="1">The sequence shown here is derived from an EMBL/GenBank/DDBJ whole genome shotgun (WGS) entry which is preliminary data.</text>
</comment>
<organism evidence="1 2">
    <name type="scientific">Paenibacillus chartarius</name>
    <dbReference type="NCBI Taxonomy" id="747481"/>
    <lineage>
        <taxon>Bacteria</taxon>
        <taxon>Bacillati</taxon>
        <taxon>Bacillota</taxon>
        <taxon>Bacilli</taxon>
        <taxon>Bacillales</taxon>
        <taxon>Paenibacillaceae</taxon>
        <taxon>Paenibacillus</taxon>
    </lineage>
</organism>
<dbReference type="SUPFAM" id="SSF53383">
    <property type="entry name" value="PLP-dependent transferases"/>
    <property type="match status" value="1"/>
</dbReference>
<evidence type="ECO:0000313" key="1">
    <source>
        <dbReference type="EMBL" id="MFC0211218.1"/>
    </source>
</evidence>
<evidence type="ECO:0008006" key="3">
    <source>
        <dbReference type="Google" id="ProtNLM"/>
    </source>
</evidence>
<proteinExistence type="predicted"/>
<dbReference type="RefSeq" id="WP_377468111.1">
    <property type="nucleotide sequence ID" value="NZ_JBHLWN010000013.1"/>
</dbReference>
<name>A0ABV6DF16_9BACL</name>
<accession>A0ABV6DF16</accession>
<evidence type="ECO:0000313" key="2">
    <source>
        <dbReference type="Proteomes" id="UP001589776"/>
    </source>
</evidence>
<dbReference type="InterPro" id="IPR015424">
    <property type="entry name" value="PyrdxlP-dep_Trfase"/>
</dbReference>
<protein>
    <recommendedName>
        <fullName evidence="3">DegT/DnrJ/EryC1/StrS aminotransferase family protein</fullName>
    </recommendedName>
</protein>
<dbReference type="EMBL" id="JBHLWN010000013">
    <property type="protein sequence ID" value="MFC0211218.1"/>
    <property type="molecule type" value="Genomic_DNA"/>
</dbReference>
<reference evidence="1 2" key="1">
    <citation type="submission" date="2024-09" db="EMBL/GenBank/DDBJ databases">
        <authorList>
            <person name="Sun Q."/>
            <person name="Mori K."/>
        </authorList>
    </citation>
    <scope>NUCLEOTIDE SEQUENCE [LARGE SCALE GENOMIC DNA]</scope>
    <source>
        <strain evidence="1 2">CCM 7759</strain>
    </source>
</reference>